<evidence type="ECO:0000313" key="2">
    <source>
        <dbReference type="EMBL" id="PRQ32196.1"/>
    </source>
</evidence>
<dbReference type="Proteomes" id="UP000238479">
    <property type="component" value="Chromosome 5"/>
</dbReference>
<name>A0A2P6QDE3_ROSCH</name>
<dbReference type="OMA" id="NDWCELA"/>
<dbReference type="InterPro" id="IPR011043">
    <property type="entry name" value="Gal_Oxase/kelch_b-propeller"/>
</dbReference>
<dbReference type="OrthoDB" id="1165904at2759"/>
<sequence>MSYRSKFPLKSKSKKNVDEEDKAEKGRKETIQRSLLVAAGKRLMSNLRQEKKAFIPDDHRSLYLCFGDYEEGSKVSYTILSLSLRQLFSASSSPWQLQLVTRLSGDGLPRYMGCGVWGSKILFGGGAKPGYLHRPARGHPVTGRFMHHQVRKIYYFETTEETQVPVPLPKKMLNGNIQPRLVEVDNKVYAIGKSLSSFEMFDGNDWCELAPPPIRKYFCYPFTHSDPACQFDIYCAVAGTNILVSDGGSSFRFDTADPNQGWRKLMWADQFCFKGTCLVVDDGKQFVLFTFQPSNGQHISVHLISYDFNSITQDYSQVQLPSYLMECKGDRLGDFSLPNYQLVHLGDKAVYLLMSELRPSGVDEREKMIRSVEFATFTFKVKDNAKSLKIKFLPRTPKLIYDDDMDVASRAGQMLGAFLLENSQMNKEDLAAEY</sequence>
<dbReference type="EMBL" id="PDCK01000043">
    <property type="protein sequence ID" value="PRQ32196.1"/>
    <property type="molecule type" value="Genomic_DNA"/>
</dbReference>
<dbReference type="Gramene" id="PRQ32196">
    <property type="protein sequence ID" value="PRQ32196"/>
    <property type="gene ID" value="RchiOBHm_Chr5g0043731"/>
</dbReference>
<dbReference type="SUPFAM" id="SSF50965">
    <property type="entry name" value="Galactose oxidase, central domain"/>
    <property type="match status" value="1"/>
</dbReference>
<keyword evidence="3" id="KW-1185">Reference proteome</keyword>
<evidence type="ECO:0000313" key="3">
    <source>
        <dbReference type="Proteomes" id="UP000238479"/>
    </source>
</evidence>
<gene>
    <name evidence="2" type="ORF">RchiOBHm_Chr5g0043731</name>
</gene>
<protein>
    <submittedName>
        <fullName evidence="2">Putative galactose oxidase/kelch, beta-propeller, galactose oxidase, beta-propeller</fullName>
    </submittedName>
</protein>
<organism evidence="2 3">
    <name type="scientific">Rosa chinensis</name>
    <name type="common">China rose</name>
    <dbReference type="NCBI Taxonomy" id="74649"/>
    <lineage>
        <taxon>Eukaryota</taxon>
        <taxon>Viridiplantae</taxon>
        <taxon>Streptophyta</taxon>
        <taxon>Embryophyta</taxon>
        <taxon>Tracheophyta</taxon>
        <taxon>Spermatophyta</taxon>
        <taxon>Magnoliopsida</taxon>
        <taxon>eudicotyledons</taxon>
        <taxon>Gunneridae</taxon>
        <taxon>Pentapetalae</taxon>
        <taxon>rosids</taxon>
        <taxon>fabids</taxon>
        <taxon>Rosales</taxon>
        <taxon>Rosaceae</taxon>
        <taxon>Rosoideae</taxon>
        <taxon>Rosoideae incertae sedis</taxon>
        <taxon>Rosa</taxon>
    </lineage>
</organism>
<accession>A0A2P6QDE3</accession>
<proteinExistence type="predicted"/>
<feature type="region of interest" description="Disordered" evidence="1">
    <location>
        <begin position="1"/>
        <end position="27"/>
    </location>
</feature>
<dbReference type="AlphaFoldDB" id="A0A2P6QDE3"/>
<comment type="caution">
    <text evidence="2">The sequence shown here is derived from an EMBL/GenBank/DDBJ whole genome shotgun (WGS) entry which is preliminary data.</text>
</comment>
<reference evidence="2 3" key="1">
    <citation type="journal article" date="2018" name="Nat. Genet.">
        <title>The Rosa genome provides new insights in the design of modern roses.</title>
        <authorList>
            <person name="Bendahmane M."/>
        </authorList>
    </citation>
    <scope>NUCLEOTIDE SEQUENCE [LARGE SCALE GENOMIC DNA]</scope>
    <source>
        <strain evidence="3">cv. Old Blush</strain>
    </source>
</reference>
<evidence type="ECO:0000256" key="1">
    <source>
        <dbReference type="SAM" id="MobiDB-lite"/>
    </source>
</evidence>